<evidence type="ECO:0000313" key="2">
    <source>
        <dbReference type="EMBL" id="GFO64781.1"/>
    </source>
</evidence>
<keyword evidence="1" id="KW-0472">Membrane</keyword>
<dbReference type="AlphaFoldDB" id="A0A6V8MXE2"/>
<keyword evidence="5" id="KW-1185">Reference proteome</keyword>
<organism evidence="2 4">
    <name type="scientific">Geomonas paludis</name>
    <dbReference type="NCBI Taxonomy" id="2740185"/>
    <lineage>
        <taxon>Bacteria</taxon>
        <taxon>Pseudomonadati</taxon>
        <taxon>Thermodesulfobacteriota</taxon>
        <taxon>Desulfuromonadia</taxon>
        <taxon>Geobacterales</taxon>
        <taxon>Geobacteraceae</taxon>
        <taxon>Geomonas</taxon>
    </lineage>
</organism>
<reference evidence="2" key="2">
    <citation type="journal article" date="2021" name="Int. J. Syst. Evol. Microbiol.">
        <title>Geomonas silvestris sp. nov., Geomonas paludis sp. nov. and Geomonas limicola sp. nov., isolated from terrestrial environments, and emended description of the genus Geomonas.</title>
        <authorList>
            <person name="Itoh H."/>
            <person name="Xu Z."/>
            <person name="Masuda Y."/>
            <person name="Ushijima N."/>
            <person name="Hayakawa C."/>
            <person name="Shiratori Y."/>
            <person name="Senoo K."/>
        </authorList>
    </citation>
    <scope>NUCLEOTIDE SEQUENCE</scope>
    <source>
        <strain evidence="2">Red736</strain>
    </source>
</reference>
<evidence type="ECO:0000256" key="1">
    <source>
        <dbReference type="SAM" id="Phobius"/>
    </source>
</evidence>
<dbReference type="EMBL" id="BLXY01000005">
    <property type="protein sequence ID" value="GFO64781.1"/>
    <property type="molecule type" value="Genomic_DNA"/>
</dbReference>
<reference evidence="4" key="1">
    <citation type="submission" date="2020-06" db="EMBL/GenBank/DDBJ databases">
        <title>Draft genomic sequecing of Geomonas sp. Red736.</title>
        <authorList>
            <person name="Itoh H."/>
            <person name="Xu Z.X."/>
            <person name="Ushijima N."/>
            <person name="Masuda Y."/>
            <person name="Shiratori Y."/>
            <person name="Senoo K."/>
        </authorList>
    </citation>
    <scope>NUCLEOTIDE SEQUENCE [LARGE SCALE GENOMIC DNA]</scope>
    <source>
        <strain evidence="4">Red736</strain>
    </source>
</reference>
<protein>
    <submittedName>
        <fullName evidence="2">Uncharacterized protein</fullName>
    </submittedName>
</protein>
<keyword evidence="1" id="KW-1133">Transmembrane helix</keyword>
<keyword evidence="1" id="KW-0812">Transmembrane</keyword>
<feature type="transmembrane region" description="Helical" evidence="1">
    <location>
        <begin position="6"/>
        <end position="23"/>
    </location>
</feature>
<accession>A0A6V8MXE2</accession>
<proteinExistence type="predicted"/>
<dbReference type="EMBL" id="CP096574">
    <property type="protein sequence ID" value="UPU37122.1"/>
    <property type="molecule type" value="Genomic_DNA"/>
</dbReference>
<name>A0A6V8MXE2_9BACT</name>
<evidence type="ECO:0000313" key="3">
    <source>
        <dbReference type="EMBL" id="UPU37122.1"/>
    </source>
</evidence>
<evidence type="ECO:0000313" key="4">
    <source>
        <dbReference type="Proteomes" id="UP000568888"/>
    </source>
</evidence>
<dbReference type="Proteomes" id="UP000831485">
    <property type="component" value="Chromosome"/>
</dbReference>
<sequence length="57" mass="6151">MFVLKLLGIGVLVTAGIAMIAFLEEKLVSGPRRRQIAERARQKLAGSGAREGEGEKQ</sequence>
<dbReference type="Proteomes" id="UP000568888">
    <property type="component" value="Unassembled WGS sequence"/>
</dbReference>
<dbReference type="RefSeq" id="WP_183348205.1">
    <property type="nucleotide sequence ID" value="NZ_BLXY01000005.1"/>
</dbReference>
<reference evidence="3" key="3">
    <citation type="submission" date="2022-04" db="EMBL/GenBank/DDBJ databases">
        <authorList>
            <person name="Liu G."/>
        </authorList>
    </citation>
    <scope>NUCLEOTIDE SEQUENCE</scope>
    <source>
        <strain evidence="3">RG22</strain>
    </source>
</reference>
<evidence type="ECO:0000313" key="5">
    <source>
        <dbReference type="Proteomes" id="UP000831485"/>
    </source>
</evidence>
<gene>
    <name evidence="2" type="ORF">GMPD_27000</name>
    <name evidence="3" type="ORF">M1B72_05270</name>
</gene>